<dbReference type="InterPro" id="IPR013099">
    <property type="entry name" value="K_chnl_dom"/>
</dbReference>
<sequence length="291" mass="31853">MEWIFAVLGIIVIGVGLRDVFHTLLHPSGEGELTKWCMRTSWQVSKRMGSKAVAVAGPLGIVIVILLWTVLQVLGWTLIYYPHIPQGFVYADGVDPSRYPDFIEAIYVSMVALSTLGFGDVIAVDPWIRAFSPVEALAGFALLTAAVSWFMQLYPALARRRAIGIHLTILRGANYVQDFSQFSPDTASRVLENVTNDLVQVRVDLTQTGESYYFRESTATTSLAASLSYAVALSEQAQAHPDAGVRASGVALQKALQDLSNLMAETFGLTGSSVEDKFRSYASDHGYDYES</sequence>
<evidence type="ECO:0000313" key="3">
    <source>
        <dbReference type="Proteomes" id="UP000305233"/>
    </source>
</evidence>
<reference evidence="2 3" key="1">
    <citation type="submission" date="2019-04" db="EMBL/GenBank/DDBJ databases">
        <authorList>
            <person name="Liu Q."/>
            <person name="Xin Y.-H."/>
        </authorList>
    </citation>
    <scope>NUCLEOTIDE SEQUENCE [LARGE SCALE GENOMIC DNA]</scope>
    <source>
        <strain evidence="2 3">AM23</strain>
    </source>
</reference>
<evidence type="ECO:0000259" key="1">
    <source>
        <dbReference type="Pfam" id="PF07885"/>
    </source>
</evidence>
<dbReference type="SUPFAM" id="SSF81324">
    <property type="entry name" value="Voltage-gated potassium channels"/>
    <property type="match status" value="1"/>
</dbReference>
<keyword evidence="2" id="KW-0407">Ion channel</keyword>
<keyword evidence="2" id="KW-0406">Ion transport</keyword>
<dbReference type="AlphaFoldDB" id="A0A4S5E0I3"/>
<dbReference type="Gene3D" id="1.10.287.70">
    <property type="match status" value="1"/>
</dbReference>
<protein>
    <submittedName>
        <fullName evidence="2">Two pore domain potassium channel family protein</fullName>
    </submittedName>
</protein>
<proteinExistence type="predicted"/>
<evidence type="ECO:0000313" key="2">
    <source>
        <dbReference type="EMBL" id="THJ64811.1"/>
    </source>
</evidence>
<dbReference type="RefSeq" id="WP_136455681.1">
    <property type="nucleotide sequence ID" value="NZ_SSWH01000017.1"/>
</dbReference>
<organism evidence="2 3">
    <name type="scientific">Arthrobacter echini</name>
    <dbReference type="NCBI Taxonomy" id="1529066"/>
    <lineage>
        <taxon>Bacteria</taxon>
        <taxon>Bacillati</taxon>
        <taxon>Actinomycetota</taxon>
        <taxon>Actinomycetes</taxon>
        <taxon>Micrococcales</taxon>
        <taxon>Micrococcaceae</taxon>
        <taxon>Arthrobacter</taxon>
    </lineage>
</organism>
<name>A0A4S5E0I3_9MICC</name>
<gene>
    <name evidence="2" type="ORF">E8P82_14060</name>
</gene>
<accession>A0A4S5E0I3</accession>
<comment type="caution">
    <text evidence="2">The sequence shown here is derived from an EMBL/GenBank/DDBJ whole genome shotgun (WGS) entry which is preliminary data.</text>
</comment>
<dbReference type="Pfam" id="PF07885">
    <property type="entry name" value="Ion_trans_2"/>
    <property type="match status" value="1"/>
</dbReference>
<dbReference type="Proteomes" id="UP000305233">
    <property type="component" value="Unassembled WGS sequence"/>
</dbReference>
<keyword evidence="2" id="KW-0813">Transport</keyword>
<dbReference type="GO" id="GO:0034220">
    <property type="term" value="P:monoatomic ion transmembrane transport"/>
    <property type="evidence" value="ECO:0007669"/>
    <property type="project" value="UniProtKB-KW"/>
</dbReference>
<keyword evidence="3" id="KW-1185">Reference proteome</keyword>
<dbReference type="EMBL" id="SSWH01000017">
    <property type="protein sequence ID" value="THJ64811.1"/>
    <property type="molecule type" value="Genomic_DNA"/>
</dbReference>
<feature type="domain" description="Potassium channel" evidence="1">
    <location>
        <begin position="83"/>
        <end position="152"/>
    </location>
</feature>
<dbReference type="OrthoDB" id="8477930at2"/>